<evidence type="ECO:0000256" key="1">
    <source>
        <dbReference type="SAM" id="SignalP"/>
    </source>
</evidence>
<dbReference type="Pfam" id="PF04155">
    <property type="entry name" value="Ground-like"/>
    <property type="match status" value="1"/>
</dbReference>
<feature type="signal peptide" evidence="1">
    <location>
        <begin position="1"/>
        <end position="19"/>
    </location>
</feature>
<keyword evidence="1" id="KW-0732">Signal</keyword>
<feature type="chain" id="PRO_5037479504" evidence="1">
    <location>
        <begin position="20"/>
        <end position="243"/>
    </location>
</feature>
<evidence type="ECO:0000259" key="2">
    <source>
        <dbReference type="Pfam" id="PF04155"/>
    </source>
</evidence>
<sequence length="243" mass="24163">MQALFVIAGVLLVSNAVNGFGFGLGGGGGGCGCAPPAPPPCGAPPACPPPPVAVCAPPPPPPPPPCPPPPPPAPCNCPPPVQIPQGCGGCGGGGGGGGGGYPQIGGGGGGCGGGDCGGNHQGGGCGNDCGPPPPPPPPPSQNDCCCHCSDPCRFRRRRIALGAKTEGGTNPMCNSEKLRKIMLDNMSSSTSISKRAVQKAAQEKLLGRFDVICARGDFSYVVNTNFFCQETLNDVTCYVFRQL</sequence>
<dbReference type="AlphaFoldDB" id="A0A914XIG5"/>
<dbReference type="Proteomes" id="UP000887566">
    <property type="component" value="Unplaced"/>
</dbReference>
<organism evidence="3 4">
    <name type="scientific">Plectus sambesii</name>
    <dbReference type="NCBI Taxonomy" id="2011161"/>
    <lineage>
        <taxon>Eukaryota</taxon>
        <taxon>Metazoa</taxon>
        <taxon>Ecdysozoa</taxon>
        <taxon>Nematoda</taxon>
        <taxon>Chromadorea</taxon>
        <taxon>Plectida</taxon>
        <taxon>Plectina</taxon>
        <taxon>Plectoidea</taxon>
        <taxon>Plectidae</taxon>
        <taxon>Plectus</taxon>
    </lineage>
</organism>
<accession>A0A914XIG5</accession>
<name>A0A914XIG5_9BILA</name>
<dbReference type="PRINTS" id="PR00049">
    <property type="entry name" value="WILMSTUMOUR"/>
</dbReference>
<evidence type="ECO:0000313" key="3">
    <source>
        <dbReference type="Proteomes" id="UP000887566"/>
    </source>
</evidence>
<dbReference type="InterPro" id="IPR007284">
    <property type="entry name" value="Ground-like_dom"/>
</dbReference>
<protein>
    <submittedName>
        <fullName evidence="4">Ground-like domain-containing protein</fullName>
    </submittedName>
</protein>
<proteinExistence type="predicted"/>
<reference evidence="4" key="1">
    <citation type="submission" date="2022-11" db="UniProtKB">
        <authorList>
            <consortium name="WormBaseParasite"/>
        </authorList>
    </citation>
    <scope>IDENTIFICATION</scope>
</reference>
<keyword evidence="3" id="KW-1185">Reference proteome</keyword>
<feature type="domain" description="Ground-like" evidence="2">
    <location>
        <begin position="171"/>
        <end position="240"/>
    </location>
</feature>
<evidence type="ECO:0000313" key="4">
    <source>
        <dbReference type="WBParaSite" id="PSAMB.scaffold833size40661.g9016.t1"/>
    </source>
</evidence>
<dbReference type="WBParaSite" id="PSAMB.scaffold833size40661.g9016.t1">
    <property type="protein sequence ID" value="PSAMB.scaffold833size40661.g9016.t1"/>
    <property type="gene ID" value="PSAMB.scaffold833size40661.g9016"/>
</dbReference>